<dbReference type="PANTHER" id="PTHR33594">
    <property type="entry name" value="SUPERFAMILY HYDROLASE, PUTATIVE (AFU_ORTHOLOGUE AFUA_1G03035)-RELATED"/>
    <property type="match status" value="1"/>
</dbReference>
<dbReference type="PANTHER" id="PTHR33594:SF1">
    <property type="entry name" value="HD_PDEASE DOMAIN-CONTAINING PROTEIN"/>
    <property type="match status" value="1"/>
</dbReference>
<evidence type="ECO:0000313" key="2">
    <source>
        <dbReference type="EMBL" id="GGY28522.1"/>
    </source>
</evidence>
<dbReference type="GO" id="GO:0016787">
    <property type="term" value="F:hydrolase activity"/>
    <property type="evidence" value="ECO:0007669"/>
    <property type="project" value="UniProtKB-KW"/>
</dbReference>
<organism evidence="2 3">
    <name type="scientific">Paludibacterium paludis</name>
    <dbReference type="NCBI Taxonomy" id="1225769"/>
    <lineage>
        <taxon>Bacteria</taxon>
        <taxon>Pseudomonadati</taxon>
        <taxon>Pseudomonadota</taxon>
        <taxon>Betaproteobacteria</taxon>
        <taxon>Neisseriales</taxon>
        <taxon>Chromobacteriaceae</taxon>
        <taxon>Paludibacterium</taxon>
    </lineage>
</organism>
<dbReference type="AlphaFoldDB" id="A0A918P751"/>
<keyword evidence="2" id="KW-0378">Hydrolase</keyword>
<dbReference type="CDD" id="cd00077">
    <property type="entry name" value="HDc"/>
    <property type="match status" value="1"/>
</dbReference>
<dbReference type="PROSITE" id="PS51831">
    <property type="entry name" value="HD"/>
    <property type="match status" value="1"/>
</dbReference>
<accession>A0A918P751</accession>
<evidence type="ECO:0000259" key="1">
    <source>
        <dbReference type="PROSITE" id="PS51831"/>
    </source>
</evidence>
<name>A0A918P751_9NEIS</name>
<evidence type="ECO:0000313" key="3">
    <source>
        <dbReference type="Proteomes" id="UP000645257"/>
    </source>
</evidence>
<dbReference type="EMBL" id="BMYX01000026">
    <property type="protein sequence ID" value="GGY28522.1"/>
    <property type="molecule type" value="Genomic_DNA"/>
</dbReference>
<keyword evidence="3" id="KW-1185">Reference proteome</keyword>
<feature type="domain" description="HD" evidence="1">
    <location>
        <begin position="28"/>
        <end position="133"/>
    </location>
</feature>
<dbReference type="SUPFAM" id="SSF109604">
    <property type="entry name" value="HD-domain/PDEase-like"/>
    <property type="match status" value="1"/>
</dbReference>
<proteinExistence type="predicted"/>
<comment type="caution">
    <text evidence="2">The sequence shown here is derived from an EMBL/GenBank/DDBJ whole genome shotgun (WGS) entry which is preliminary data.</text>
</comment>
<dbReference type="Proteomes" id="UP000645257">
    <property type="component" value="Unassembled WGS sequence"/>
</dbReference>
<dbReference type="InterPro" id="IPR003607">
    <property type="entry name" value="HD/PDEase_dom"/>
</dbReference>
<protein>
    <submittedName>
        <fullName evidence="2">Hydrolase</fullName>
    </submittedName>
</protein>
<dbReference type="InterPro" id="IPR006674">
    <property type="entry name" value="HD_domain"/>
</dbReference>
<dbReference type="Gene3D" id="1.10.3210.50">
    <property type="match status" value="1"/>
</dbReference>
<dbReference type="RefSeq" id="WP_189536703.1">
    <property type="nucleotide sequence ID" value="NZ_BMYX01000026.1"/>
</dbReference>
<dbReference type="SMART" id="SM00471">
    <property type="entry name" value="HDc"/>
    <property type="match status" value="1"/>
</dbReference>
<reference evidence="2" key="1">
    <citation type="journal article" date="2014" name="Int. J. Syst. Evol. Microbiol.">
        <title>Complete genome sequence of Corynebacterium casei LMG S-19264T (=DSM 44701T), isolated from a smear-ripened cheese.</title>
        <authorList>
            <consortium name="US DOE Joint Genome Institute (JGI-PGF)"/>
            <person name="Walter F."/>
            <person name="Albersmeier A."/>
            <person name="Kalinowski J."/>
            <person name="Ruckert C."/>
        </authorList>
    </citation>
    <scope>NUCLEOTIDE SEQUENCE</scope>
    <source>
        <strain evidence="2">KCTC 32182</strain>
    </source>
</reference>
<reference evidence="2" key="2">
    <citation type="submission" date="2020-09" db="EMBL/GenBank/DDBJ databases">
        <authorList>
            <person name="Sun Q."/>
            <person name="Kim S."/>
        </authorList>
    </citation>
    <scope>NUCLEOTIDE SEQUENCE</scope>
    <source>
        <strain evidence="2">KCTC 32182</strain>
    </source>
</reference>
<gene>
    <name evidence="2" type="ORF">GCM10011289_34740</name>
</gene>
<dbReference type="Pfam" id="PF01966">
    <property type="entry name" value="HD"/>
    <property type="match status" value="1"/>
</dbReference>
<sequence>MPHTAIDWRPRLLAILAAQPQDADGSHDINHFDRVWNTARQLMATAPGADTEIVIAACYLHDLVNLPKNHPERHLASRRSASLARVLLAEAGYPAAKLDAVAHAIEAHSFSANIEPITLEAQIVQDADRLDALGMIGIARLFYIAGRLGHRLAHPDDPLALARELDDTAYSLDHIVVKLAGLPDRMRTEAGRRLGWERLETVMAFREAFAKEWHPDGIEP</sequence>